<name>A0AAV3XR05_9CYAN</name>
<dbReference type="NCBIfam" id="NF040570">
    <property type="entry name" value="guided_TnpB"/>
    <property type="match status" value="1"/>
</dbReference>
<proteinExistence type="predicted"/>
<gene>
    <name evidence="3" type="ORF">MiSe_80960</name>
</gene>
<organism evidence="3 4">
    <name type="scientific">Microseira wollei NIES-4236</name>
    <dbReference type="NCBI Taxonomy" id="2530354"/>
    <lineage>
        <taxon>Bacteria</taxon>
        <taxon>Bacillati</taxon>
        <taxon>Cyanobacteriota</taxon>
        <taxon>Cyanophyceae</taxon>
        <taxon>Oscillatoriophycideae</taxon>
        <taxon>Aerosakkonematales</taxon>
        <taxon>Aerosakkonemataceae</taxon>
        <taxon>Microseira</taxon>
    </lineage>
</organism>
<reference evidence="3" key="1">
    <citation type="submission" date="2019-10" db="EMBL/GenBank/DDBJ databases">
        <title>Draft genome sequece of Microseira wollei NIES-4236.</title>
        <authorList>
            <person name="Yamaguchi H."/>
            <person name="Suzuki S."/>
            <person name="Kawachi M."/>
        </authorList>
    </citation>
    <scope>NUCLEOTIDE SEQUENCE</scope>
    <source>
        <strain evidence="3">NIES-4236</strain>
    </source>
</reference>
<feature type="domain" description="Probable transposase IS891/IS1136/IS1341" evidence="2">
    <location>
        <begin position="50"/>
        <end position="128"/>
    </location>
</feature>
<dbReference type="EMBL" id="BLAY01000211">
    <property type="protein sequence ID" value="GET43274.1"/>
    <property type="molecule type" value="Genomic_DNA"/>
</dbReference>
<evidence type="ECO:0000259" key="2">
    <source>
        <dbReference type="Pfam" id="PF01385"/>
    </source>
</evidence>
<dbReference type="AlphaFoldDB" id="A0AAV3XR05"/>
<dbReference type="Pfam" id="PF01385">
    <property type="entry name" value="OrfB_IS605"/>
    <property type="match status" value="1"/>
</dbReference>
<sequence>MTIPKIGDVSAIIHRAIEGKIKTVTISKNCSNQYLAAILFDDGKDKPLASTDGKAIGIDLGLVHFAVTSDGSKFDNPRILSKHEKNLKLKQQQLSRKQKGSNNRNKAKKKVAKVHRKITNCSEDFIHKQFA</sequence>
<evidence type="ECO:0000313" key="4">
    <source>
        <dbReference type="Proteomes" id="UP001050975"/>
    </source>
</evidence>
<dbReference type="Proteomes" id="UP001050975">
    <property type="component" value="Unassembled WGS sequence"/>
</dbReference>
<keyword evidence="4" id="KW-1185">Reference proteome</keyword>
<dbReference type="InterPro" id="IPR001959">
    <property type="entry name" value="Transposase"/>
</dbReference>
<evidence type="ECO:0000256" key="1">
    <source>
        <dbReference type="SAM" id="MobiDB-lite"/>
    </source>
</evidence>
<accession>A0AAV3XR05</accession>
<protein>
    <submittedName>
        <fullName evidence="3">IS891/IS1136/IS1341 transposase</fullName>
    </submittedName>
</protein>
<evidence type="ECO:0000313" key="3">
    <source>
        <dbReference type="EMBL" id="GET43274.1"/>
    </source>
</evidence>
<feature type="region of interest" description="Disordered" evidence="1">
    <location>
        <begin position="85"/>
        <end position="111"/>
    </location>
</feature>
<comment type="caution">
    <text evidence="3">The sequence shown here is derived from an EMBL/GenBank/DDBJ whole genome shotgun (WGS) entry which is preliminary data.</text>
</comment>